<dbReference type="EMBL" id="CAVMBE010000048">
    <property type="protein sequence ID" value="CAK4031390.1"/>
    <property type="molecule type" value="Genomic_DNA"/>
</dbReference>
<protein>
    <submittedName>
        <fullName evidence="1">Uncharacterized protein</fullName>
    </submittedName>
</protein>
<evidence type="ECO:0000313" key="1">
    <source>
        <dbReference type="EMBL" id="CAK4031390.1"/>
    </source>
</evidence>
<accession>A0AAI9ECU6</accession>
<dbReference type="Proteomes" id="UP001296104">
    <property type="component" value="Unassembled WGS sequence"/>
</dbReference>
<gene>
    <name evidence="1" type="ORF">LECACI_7A006548</name>
</gene>
<proteinExistence type="predicted"/>
<evidence type="ECO:0000313" key="2">
    <source>
        <dbReference type="Proteomes" id="UP001296104"/>
    </source>
</evidence>
<sequence length="113" mass="12402">MSNGDSHVRPIKSEEMQDTTRLEEIAAELTGESLVIDGNEILGRNFDQVDASVRAILVKKNSAQGAVRVFGKEVWNVVTGPTEEGVVIVRLGEGEYCRLLGTPTIRLFRRSSS</sequence>
<comment type="caution">
    <text evidence="1">The sequence shown here is derived from an EMBL/GenBank/DDBJ whole genome shotgun (WGS) entry which is preliminary data.</text>
</comment>
<dbReference type="AlphaFoldDB" id="A0AAI9ECU6"/>
<name>A0AAI9ECU6_9PEZI</name>
<organism evidence="1 2">
    <name type="scientific">Lecanosticta acicola</name>
    <dbReference type="NCBI Taxonomy" id="111012"/>
    <lineage>
        <taxon>Eukaryota</taxon>
        <taxon>Fungi</taxon>
        <taxon>Dikarya</taxon>
        <taxon>Ascomycota</taxon>
        <taxon>Pezizomycotina</taxon>
        <taxon>Dothideomycetes</taxon>
        <taxon>Dothideomycetidae</taxon>
        <taxon>Mycosphaerellales</taxon>
        <taxon>Mycosphaerellaceae</taxon>
        <taxon>Lecanosticta</taxon>
    </lineage>
</organism>
<reference evidence="1" key="1">
    <citation type="submission" date="2023-11" db="EMBL/GenBank/DDBJ databases">
        <authorList>
            <person name="Alioto T."/>
            <person name="Alioto T."/>
            <person name="Gomez Garrido J."/>
        </authorList>
    </citation>
    <scope>NUCLEOTIDE SEQUENCE</scope>
</reference>
<keyword evidence="2" id="KW-1185">Reference proteome</keyword>